<sequence>MSFKPLLTAFCIVLLLFSCNEDSNTTFSIITVTTDNNKLVEINIPKAEGNNEISKNINNEINKVVSASLHIGEETPNAEASIEENIEKFNTEYNDFAKDFPESTFPWEAQIDGEVIFQSPELISISITSYTNTGGAHGNVVISFLNLDALTGKRIANEELFNNEKDFETIAKTYFDKSIEDKNTLFEPENFQLAQNIGFSEEGLIMLYNTYEIAPYSAGIIEYTIPAEEVNSLLAINSPH</sequence>
<accession>A0ABS9RG90</accession>
<organism evidence="4 5">
    <name type="scientific">Aestuariibaculum lutulentum</name>
    <dbReference type="NCBI Taxonomy" id="2920935"/>
    <lineage>
        <taxon>Bacteria</taxon>
        <taxon>Pseudomonadati</taxon>
        <taxon>Bacteroidota</taxon>
        <taxon>Flavobacteriia</taxon>
        <taxon>Flavobacteriales</taxon>
        <taxon>Flavobacteriaceae</taxon>
    </lineage>
</organism>
<dbReference type="Pfam" id="PF13739">
    <property type="entry name" value="PdaC"/>
    <property type="match status" value="1"/>
</dbReference>
<proteinExistence type="predicted"/>
<keyword evidence="5" id="KW-1185">Reference proteome</keyword>
<dbReference type="Pfam" id="PF11738">
    <property type="entry name" value="DUF3298"/>
    <property type="match status" value="1"/>
</dbReference>
<feature type="domain" description="DUF3298" evidence="2">
    <location>
        <begin position="172"/>
        <end position="227"/>
    </location>
</feature>
<evidence type="ECO:0000259" key="2">
    <source>
        <dbReference type="Pfam" id="PF11738"/>
    </source>
</evidence>
<name>A0ABS9RG90_9FLAO</name>
<dbReference type="InterPro" id="IPR021729">
    <property type="entry name" value="DUF3298"/>
</dbReference>
<dbReference type="InterPro" id="IPR037126">
    <property type="entry name" value="PdaC/RsiV-like_sf"/>
</dbReference>
<feature type="chain" id="PRO_5045602569" evidence="1">
    <location>
        <begin position="24"/>
        <end position="240"/>
    </location>
</feature>
<dbReference type="Gene3D" id="3.90.640.20">
    <property type="entry name" value="Heat-shock cognate protein, ATPase"/>
    <property type="match status" value="1"/>
</dbReference>
<reference evidence="4" key="1">
    <citation type="submission" date="2022-02" db="EMBL/GenBank/DDBJ databases">
        <title>Aestuariibaculum sp., a marine bacterium isolated from sediment in Guangxi.</title>
        <authorList>
            <person name="Ying J."/>
        </authorList>
    </citation>
    <scope>NUCLEOTIDE SEQUENCE</scope>
    <source>
        <strain evidence="4">L182</strain>
    </source>
</reference>
<feature type="signal peptide" evidence="1">
    <location>
        <begin position="1"/>
        <end position="23"/>
    </location>
</feature>
<evidence type="ECO:0000259" key="3">
    <source>
        <dbReference type="Pfam" id="PF13739"/>
    </source>
</evidence>
<dbReference type="EMBL" id="JAKVQD010000001">
    <property type="protein sequence ID" value="MCH4551964.1"/>
    <property type="molecule type" value="Genomic_DNA"/>
</dbReference>
<gene>
    <name evidence="4" type="ORF">MKW35_04975</name>
</gene>
<evidence type="ECO:0000256" key="1">
    <source>
        <dbReference type="SAM" id="SignalP"/>
    </source>
</evidence>
<feature type="domain" description="Deacetylase PdaC" evidence="3">
    <location>
        <begin position="36"/>
        <end position="139"/>
    </location>
</feature>
<protein>
    <submittedName>
        <fullName evidence="4">DUF3298 and DUF4163 domain-containing protein</fullName>
    </submittedName>
</protein>
<dbReference type="Proteomes" id="UP001156141">
    <property type="component" value="Unassembled WGS sequence"/>
</dbReference>
<dbReference type="InterPro" id="IPR025303">
    <property type="entry name" value="PdaC"/>
</dbReference>
<dbReference type="RefSeq" id="WP_240572285.1">
    <property type="nucleotide sequence ID" value="NZ_CP136709.1"/>
</dbReference>
<comment type="caution">
    <text evidence="4">The sequence shown here is derived from an EMBL/GenBank/DDBJ whole genome shotgun (WGS) entry which is preliminary data.</text>
</comment>
<dbReference type="Gene3D" id="3.30.565.40">
    <property type="entry name" value="Fervidobacterium nodosum Rt17-B1 like"/>
    <property type="match status" value="1"/>
</dbReference>
<dbReference type="PROSITE" id="PS51257">
    <property type="entry name" value="PROKAR_LIPOPROTEIN"/>
    <property type="match status" value="1"/>
</dbReference>
<evidence type="ECO:0000313" key="4">
    <source>
        <dbReference type="EMBL" id="MCH4551964.1"/>
    </source>
</evidence>
<keyword evidence="1" id="KW-0732">Signal</keyword>
<evidence type="ECO:0000313" key="5">
    <source>
        <dbReference type="Proteomes" id="UP001156141"/>
    </source>
</evidence>